<evidence type="ECO:0008006" key="3">
    <source>
        <dbReference type="Google" id="ProtNLM"/>
    </source>
</evidence>
<dbReference type="Proteomes" id="UP001589894">
    <property type="component" value="Unassembled WGS sequence"/>
</dbReference>
<dbReference type="EMBL" id="JBHLUE010000002">
    <property type="protein sequence ID" value="MFC0562886.1"/>
    <property type="molecule type" value="Genomic_DNA"/>
</dbReference>
<comment type="caution">
    <text evidence="1">The sequence shown here is derived from an EMBL/GenBank/DDBJ whole genome shotgun (WGS) entry which is preliminary data.</text>
</comment>
<evidence type="ECO:0000313" key="1">
    <source>
        <dbReference type="EMBL" id="MFC0562886.1"/>
    </source>
</evidence>
<protein>
    <recommendedName>
        <fullName evidence="3">WXG100 family type VII secretion target</fullName>
    </recommendedName>
</protein>
<proteinExistence type="predicted"/>
<organism evidence="1 2">
    <name type="scientific">Plantactinospora siamensis</name>
    <dbReference type="NCBI Taxonomy" id="555372"/>
    <lineage>
        <taxon>Bacteria</taxon>
        <taxon>Bacillati</taxon>
        <taxon>Actinomycetota</taxon>
        <taxon>Actinomycetes</taxon>
        <taxon>Micromonosporales</taxon>
        <taxon>Micromonosporaceae</taxon>
        <taxon>Plantactinospora</taxon>
    </lineage>
</organism>
<reference evidence="1 2" key="1">
    <citation type="submission" date="2024-09" db="EMBL/GenBank/DDBJ databases">
        <authorList>
            <person name="Sun Q."/>
            <person name="Mori K."/>
        </authorList>
    </citation>
    <scope>NUCLEOTIDE SEQUENCE [LARGE SCALE GENOMIC DNA]</scope>
    <source>
        <strain evidence="1 2">TBRC 2205</strain>
    </source>
</reference>
<dbReference type="RefSeq" id="WP_377334934.1">
    <property type="nucleotide sequence ID" value="NZ_JBHLUE010000002.1"/>
</dbReference>
<keyword evidence="2" id="KW-1185">Reference proteome</keyword>
<evidence type="ECO:0000313" key="2">
    <source>
        <dbReference type="Proteomes" id="UP001589894"/>
    </source>
</evidence>
<name>A0ABV6NQ24_9ACTN</name>
<gene>
    <name evidence="1" type="ORF">ACFFHU_01690</name>
</gene>
<accession>A0ABV6NQ24</accession>
<sequence>MSDDQEMFLNPTDARHAASHLNTAGQHLASKWAQLTGQIEKLNGEKPWGTDQPGDEFNKNYLGGKAPAKSILTDGKKVVDKVQGLGVDVASSVDGTVDDDQLIAKWFPKQGK</sequence>